<dbReference type="Proteomes" id="UP000245051">
    <property type="component" value="Chromosome"/>
</dbReference>
<keyword evidence="3" id="KW-1185">Reference proteome</keyword>
<dbReference type="EMBL" id="CP029254">
    <property type="protein sequence ID" value="AWK08547.1"/>
    <property type="molecule type" value="Genomic_DNA"/>
</dbReference>
<accession>A0ABN5KD81</accession>
<protein>
    <submittedName>
        <fullName evidence="2">Uncharacterized protein</fullName>
    </submittedName>
</protein>
<evidence type="ECO:0000313" key="3">
    <source>
        <dbReference type="Proteomes" id="UP000245051"/>
    </source>
</evidence>
<evidence type="ECO:0000313" key="2">
    <source>
        <dbReference type="EMBL" id="AWK08547.1"/>
    </source>
</evidence>
<evidence type="ECO:0000256" key="1">
    <source>
        <dbReference type="SAM" id="MobiDB-lite"/>
    </source>
</evidence>
<gene>
    <name evidence="2" type="ORF">DDQ41_05945</name>
</gene>
<organism evidence="2 3">
    <name type="scientific">Streptomyces spongiicola</name>
    <dbReference type="NCBI Taxonomy" id="1690221"/>
    <lineage>
        <taxon>Bacteria</taxon>
        <taxon>Bacillati</taxon>
        <taxon>Actinomycetota</taxon>
        <taxon>Actinomycetes</taxon>
        <taxon>Kitasatosporales</taxon>
        <taxon>Streptomycetaceae</taxon>
        <taxon>Streptomyces</taxon>
    </lineage>
</organism>
<feature type="region of interest" description="Disordered" evidence="1">
    <location>
        <begin position="19"/>
        <end position="72"/>
    </location>
</feature>
<proteinExistence type="predicted"/>
<name>A0ABN5KD81_9ACTN</name>
<reference evidence="2 3" key="1">
    <citation type="submission" date="2018-05" db="EMBL/GenBank/DDBJ databases">
        <title>Complete genome sequence of the Type Strain of Streptomyces spongiicola HNM0071, the producer of staurosporine.</title>
        <authorList>
            <person name="Zhou S."/>
            <person name="Huang X."/>
        </authorList>
    </citation>
    <scope>NUCLEOTIDE SEQUENCE [LARGE SCALE GENOMIC DNA]</scope>
    <source>
        <strain evidence="2 3">HNM0071</strain>
    </source>
</reference>
<sequence>MVTASIPLAALADRRLSTAQGLGRHRQGSRLPDRRCHRPGAGDGESPMPKRPARKLSDPPPIPPWWGERSQG</sequence>